<accession>A0A2A3ZHE7</accession>
<reference evidence="12" key="1">
    <citation type="submission" date="2016-09" db="EMBL/GenBank/DDBJ databases">
        <title>Complete Genome Sequence of Brevibacterium aurantiacum SMQ-1335.</title>
        <authorList>
            <person name="de Melo A.G."/>
            <person name="Labrie S.J."/>
            <person name="Dumaresq J."/>
            <person name="Roberts R.J."/>
            <person name="Tremblay D.M."/>
            <person name="Moineau S."/>
        </authorList>
    </citation>
    <scope>NUCLEOTIDE SEQUENCE</scope>
    <source>
        <strain evidence="12">SMQ-1335</strain>
    </source>
</reference>
<evidence type="ECO:0000313" key="20">
    <source>
        <dbReference type="Proteomes" id="UP000218377"/>
    </source>
</evidence>
<reference evidence="18" key="2">
    <citation type="submission" date="2016-09" db="EMBL/GenBank/DDBJ databases">
        <title>Complete Genome Sequence of Brevibacterium linens SMQ-1335.</title>
        <authorList>
            <person name="de Melo A.G."/>
            <person name="Labrie S.J."/>
            <person name="Dumaresq J."/>
            <person name="Roberts R.J."/>
            <person name="Tremblay D.M."/>
            <person name="Moineau S."/>
        </authorList>
    </citation>
    <scope>NUCLEOTIDE SEQUENCE [LARGE SCALE GENOMIC DNA]</scope>
    <source>
        <strain evidence="18">SMQ-1335</strain>
    </source>
</reference>
<dbReference type="PROSITE" id="PS51318">
    <property type="entry name" value="TAT"/>
    <property type="match status" value="1"/>
</dbReference>
<feature type="region of interest" description="Disordered" evidence="9">
    <location>
        <begin position="273"/>
        <end position="294"/>
    </location>
</feature>
<dbReference type="Pfam" id="PF04261">
    <property type="entry name" value="Dyp_perox_N"/>
    <property type="match status" value="1"/>
</dbReference>
<dbReference type="EC" id="1.11.1.19" evidence="17"/>
<evidence type="ECO:0000313" key="18">
    <source>
        <dbReference type="Proteomes" id="UP000094793"/>
    </source>
</evidence>
<evidence type="ECO:0000256" key="3">
    <source>
        <dbReference type="ARBA" id="ARBA00022617"/>
    </source>
</evidence>
<evidence type="ECO:0000313" key="14">
    <source>
        <dbReference type="EMBL" id="PCC19194.1"/>
    </source>
</evidence>
<dbReference type="KEGG" id="blin:BLSMQ_1107"/>
<feature type="domain" description="Dyp-type peroxidase N-terminal" evidence="10">
    <location>
        <begin position="63"/>
        <end position="206"/>
    </location>
</feature>
<dbReference type="OrthoDB" id="9781066at2"/>
<comment type="cofactor">
    <cofactor evidence="1">
        <name>heme b</name>
        <dbReference type="ChEBI" id="CHEBI:60344"/>
    </cofactor>
</comment>
<dbReference type="PATRIC" id="fig|1703.10.peg.1134"/>
<dbReference type="EMBL" id="NRGX01000001">
    <property type="protein sequence ID" value="PCC19194.1"/>
    <property type="molecule type" value="Genomic_DNA"/>
</dbReference>
<evidence type="ECO:0000256" key="2">
    <source>
        <dbReference type="ARBA" id="ARBA00022559"/>
    </source>
</evidence>
<dbReference type="EMBL" id="NRGQ01000024">
    <property type="protein sequence ID" value="PCC41982.1"/>
    <property type="molecule type" value="Genomic_DNA"/>
</dbReference>
<evidence type="ECO:0000313" key="21">
    <source>
        <dbReference type="Proteomes" id="UP000218620"/>
    </source>
</evidence>
<dbReference type="PANTHER" id="PTHR30521:SF4">
    <property type="entry name" value="DEFERROCHELATASE"/>
    <property type="match status" value="1"/>
</dbReference>
<keyword evidence="22" id="KW-1185">Reference proteome</keyword>
<keyword evidence="2 12" id="KW-0575">Peroxidase</keyword>
<proteinExistence type="inferred from homology"/>
<evidence type="ECO:0000313" key="13">
    <source>
        <dbReference type="EMBL" id="AZT96547.1"/>
    </source>
</evidence>
<evidence type="ECO:0000313" key="12">
    <source>
        <dbReference type="EMBL" id="AOP52819.1"/>
    </source>
</evidence>
<dbReference type="InterPro" id="IPR011008">
    <property type="entry name" value="Dimeric_a/b-barrel"/>
</dbReference>
<keyword evidence="3" id="KW-0349">Heme</keyword>
<feature type="domain" description="Dyp-type peroxidase C-terminal" evidence="11">
    <location>
        <begin position="218"/>
        <end position="394"/>
    </location>
</feature>
<dbReference type="GO" id="GO:0046872">
    <property type="term" value="F:metal ion binding"/>
    <property type="evidence" value="ECO:0007669"/>
    <property type="project" value="UniProtKB-KW"/>
</dbReference>
<dbReference type="EMBL" id="CP025334">
    <property type="protein sequence ID" value="AZT96547.1"/>
    <property type="molecule type" value="Genomic_DNA"/>
</dbReference>
<dbReference type="Proteomes" id="UP000218620">
    <property type="component" value="Unassembled WGS sequence"/>
</dbReference>
<dbReference type="Proteomes" id="UP000234525">
    <property type="component" value="Unassembled WGS sequence"/>
</dbReference>
<evidence type="ECO:0000259" key="10">
    <source>
        <dbReference type="Pfam" id="PF04261"/>
    </source>
</evidence>
<keyword evidence="5" id="KW-0732">Signal</keyword>
<gene>
    <name evidence="17" type="ORF">BAUR9175_03659</name>
    <name evidence="12" type="ORF">BLSMQ_1107</name>
    <name evidence="16" type="ORF">CIK62_05885</name>
    <name evidence="15" type="ORF">CIK65_14840</name>
    <name evidence="14" type="ORF">CIK79_13385</name>
    <name evidence="13" type="ORF">CXR27_05635</name>
</gene>
<evidence type="ECO:0000259" key="11">
    <source>
        <dbReference type="Pfam" id="PF20628"/>
    </source>
</evidence>
<evidence type="ECO:0000256" key="8">
    <source>
        <dbReference type="ARBA" id="ARBA00025737"/>
    </source>
</evidence>
<keyword evidence="6 17" id="KW-0560">Oxidoreductase</keyword>
<reference evidence="19 20" key="3">
    <citation type="journal article" date="2017" name="Elife">
        <title>Extensive horizontal gene transfer in cheese-associated bacteria.</title>
        <authorList>
            <person name="Bonham K.S."/>
            <person name="Wolfe B.E."/>
            <person name="Dutton R.J."/>
        </authorList>
    </citation>
    <scope>NUCLEOTIDE SEQUENCE [LARGE SCALE GENOMIC DNA]</scope>
    <source>
        <strain evidence="16 19">900_6</strain>
        <strain evidence="15 21">962_8</strain>
        <strain evidence="14 20">JB5</strain>
    </source>
</reference>
<evidence type="ECO:0000313" key="22">
    <source>
        <dbReference type="Proteomes" id="UP000234525"/>
    </source>
</evidence>
<evidence type="ECO:0000313" key="17">
    <source>
        <dbReference type="EMBL" id="SMY01091.1"/>
    </source>
</evidence>
<dbReference type="Proteomes" id="UP000282731">
    <property type="component" value="Chromosome"/>
</dbReference>
<accession>A0A2H1KN14</accession>
<dbReference type="SUPFAM" id="SSF54909">
    <property type="entry name" value="Dimeric alpha+beta barrel"/>
    <property type="match status" value="1"/>
</dbReference>
<dbReference type="Proteomes" id="UP000094793">
    <property type="component" value="Chromosome"/>
</dbReference>
<evidence type="ECO:0000313" key="16">
    <source>
        <dbReference type="EMBL" id="PCC50881.1"/>
    </source>
</evidence>
<reference evidence="17" key="5">
    <citation type="submission" date="2017-03" db="EMBL/GenBank/DDBJ databases">
        <authorList>
            <person name="Afonso C.L."/>
            <person name="Miller P.J."/>
            <person name="Scott M.A."/>
            <person name="Spackman E."/>
            <person name="Goraichik I."/>
            <person name="Dimitrov K.M."/>
            <person name="Suarez D.L."/>
            <person name="Swayne D.E."/>
        </authorList>
    </citation>
    <scope>NUCLEOTIDE SEQUENCE [LARGE SCALE GENOMIC DNA]</scope>
    <source>
        <strain evidence="17">ATCC 9175</strain>
    </source>
</reference>
<dbReference type="InterPro" id="IPR048327">
    <property type="entry name" value="Dyp_perox_N"/>
</dbReference>
<dbReference type="PROSITE" id="PS51404">
    <property type="entry name" value="DYP_PEROXIDASE"/>
    <property type="match status" value="1"/>
</dbReference>
<keyword evidence="4" id="KW-0479">Metal-binding</keyword>
<dbReference type="Pfam" id="PF20628">
    <property type="entry name" value="Dyp_perox_C"/>
    <property type="match status" value="1"/>
</dbReference>
<dbReference type="InterPro" id="IPR006314">
    <property type="entry name" value="Dyp_peroxidase"/>
</dbReference>
<sequence>MTPAEPGAGWSRRRLLIGGGVAGAGGLAALGADYASRRARASGTDESPSLNGEVRIPFYGAHQSGITVEPQAHATYVALNLKKGVAKKDLARMLKTITDDAARLTQGVPALADSEPELGTVPARMTVTFGFGPNLVARVAGDAALPEWLGSLPEFGIDQLEDRWCDGDLLLQFNADDPFTIAHAVRMLLKDTRSSADVRWVQRGFRRAQGSEKSGTTMRNLFGQVDGTVNPQPDDTDFKELVWNRDGWMTGGTSMVIRRIAMNLDKWDRLDRPGREQSVGRNLANGAPLTGVNEHDEPDFTALTPVGFPVIPEFSHMARARTPDRSQRIHRRAYNYDDAPEPGKISNSGLLFVSYQADATAQFVPIQQRLDELDLLNEWTTPIGSAVFAIPPGCDENGFIGDTLFD</sequence>
<dbReference type="InterPro" id="IPR048328">
    <property type="entry name" value="Dyp_perox_C"/>
</dbReference>
<dbReference type="RefSeq" id="WP_069599728.1">
    <property type="nucleotide sequence ID" value="NZ_BJME01000034.1"/>
</dbReference>
<dbReference type="Proteomes" id="UP000218377">
    <property type="component" value="Unassembled WGS sequence"/>
</dbReference>
<dbReference type="GO" id="GO:0004601">
    <property type="term" value="F:peroxidase activity"/>
    <property type="evidence" value="ECO:0007669"/>
    <property type="project" value="UniProtKB-KW"/>
</dbReference>
<dbReference type="GeneID" id="60905498"/>
<evidence type="ECO:0000256" key="7">
    <source>
        <dbReference type="ARBA" id="ARBA00023004"/>
    </source>
</evidence>
<evidence type="ECO:0000256" key="5">
    <source>
        <dbReference type="ARBA" id="ARBA00022729"/>
    </source>
</evidence>
<reference evidence="13 23" key="7">
    <citation type="submission" date="2019-01" db="EMBL/GenBank/DDBJ databases">
        <title>Comparative genomic analysis of Brevibacterium aurantiacum sheds light on its evolution and its adaptation to smear-ripened cheeses.</title>
        <authorList>
            <person name="Moineau S."/>
        </authorList>
    </citation>
    <scope>NUCLEOTIDE SEQUENCE [LARGE SCALE GENOMIC DNA]</scope>
    <source>
        <strain evidence="13 23">SMQ-1420</strain>
    </source>
</reference>
<reference evidence="13 23" key="6">
    <citation type="submission" date="2017-12" db="EMBL/GenBank/DDBJ databases">
        <authorList>
            <person name="Levesque S."/>
        </authorList>
    </citation>
    <scope>NUCLEOTIDE SEQUENCE [LARGE SCALE GENOMIC DNA]</scope>
    <source>
        <strain evidence="13 23">SMQ-1420</strain>
    </source>
</reference>
<evidence type="ECO:0000256" key="4">
    <source>
        <dbReference type="ARBA" id="ARBA00022723"/>
    </source>
</evidence>
<organism evidence="12 18">
    <name type="scientific">Brevibacterium aurantiacum</name>
    <dbReference type="NCBI Taxonomy" id="273384"/>
    <lineage>
        <taxon>Bacteria</taxon>
        <taxon>Bacillati</taxon>
        <taxon>Actinomycetota</taxon>
        <taxon>Actinomycetes</taxon>
        <taxon>Micrococcales</taxon>
        <taxon>Brevibacteriaceae</taxon>
        <taxon>Brevibacterium</taxon>
    </lineage>
</organism>
<evidence type="ECO:0000256" key="1">
    <source>
        <dbReference type="ARBA" id="ARBA00001970"/>
    </source>
</evidence>
<evidence type="ECO:0000313" key="19">
    <source>
        <dbReference type="Proteomes" id="UP000217720"/>
    </source>
</evidence>
<dbReference type="EMBL" id="CP017150">
    <property type="protein sequence ID" value="AOP52819.1"/>
    <property type="molecule type" value="Genomic_DNA"/>
</dbReference>
<dbReference type="EMBL" id="FXZB01000042">
    <property type="protein sequence ID" value="SMY01091.1"/>
    <property type="molecule type" value="Genomic_DNA"/>
</dbReference>
<name>A0A1D7W169_BREAU</name>
<evidence type="ECO:0000313" key="15">
    <source>
        <dbReference type="EMBL" id="PCC41982.1"/>
    </source>
</evidence>
<dbReference type="AlphaFoldDB" id="A0A1D7W169"/>
<evidence type="ECO:0000256" key="9">
    <source>
        <dbReference type="SAM" id="MobiDB-lite"/>
    </source>
</evidence>
<dbReference type="Proteomes" id="UP000217720">
    <property type="component" value="Unassembled WGS sequence"/>
</dbReference>
<dbReference type="PANTHER" id="PTHR30521">
    <property type="entry name" value="DEFERROCHELATASE/PEROXIDASE"/>
    <property type="match status" value="1"/>
</dbReference>
<dbReference type="GO" id="GO:0020037">
    <property type="term" value="F:heme binding"/>
    <property type="evidence" value="ECO:0007669"/>
    <property type="project" value="InterPro"/>
</dbReference>
<reference evidence="22" key="4">
    <citation type="submission" date="2017-03" db="EMBL/GenBank/DDBJ databases">
        <authorList>
            <person name="Monnet C."/>
        </authorList>
    </citation>
    <scope>NUCLEOTIDE SEQUENCE [LARGE SCALE GENOMIC DNA]</scope>
    <source>
        <strain evidence="22">ATCC 9175</strain>
    </source>
</reference>
<evidence type="ECO:0000313" key="23">
    <source>
        <dbReference type="Proteomes" id="UP000282731"/>
    </source>
</evidence>
<dbReference type="NCBIfam" id="TIGR01413">
    <property type="entry name" value="Dyp_perox_fam"/>
    <property type="match status" value="1"/>
</dbReference>
<dbReference type="EMBL" id="NRGO01000006">
    <property type="protein sequence ID" value="PCC50881.1"/>
    <property type="molecule type" value="Genomic_DNA"/>
</dbReference>
<dbReference type="GO" id="GO:0005829">
    <property type="term" value="C:cytosol"/>
    <property type="evidence" value="ECO:0007669"/>
    <property type="project" value="TreeGrafter"/>
</dbReference>
<dbReference type="InterPro" id="IPR006311">
    <property type="entry name" value="TAT_signal"/>
</dbReference>
<protein>
    <submittedName>
        <fullName evidence="13 17">Peroxidase</fullName>
        <ecNumber evidence="17">1.11.1.19</ecNumber>
    </submittedName>
    <submittedName>
        <fullName evidence="12">Dyp-type peroxidase, associated with bacterial Cox17-like protein</fullName>
    </submittedName>
</protein>
<keyword evidence="7" id="KW-0408">Iron</keyword>
<comment type="similarity">
    <text evidence="8">Belongs to the DyP-type peroxidase family.</text>
</comment>
<evidence type="ECO:0000256" key="6">
    <source>
        <dbReference type="ARBA" id="ARBA00023002"/>
    </source>
</evidence>
<accession>A0A1D7W169</accession>